<keyword evidence="4" id="KW-1185">Reference proteome</keyword>
<feature type="compositionally biased region" description="Polar residues" evidence="2">
    <location>
        <begin position="196"/>
        <end position="220"/>
    </location>
</feature>
<gene>
    <name evidence="3" type="ORF">BCR38DRAFT_482383</name>
</gene>
<organism evidence="3 4">
    <name type="scientific">Pseudomassariella vexata</name>
    <dbReference type="NCBI Taxonomy" id="1141098"/>
    <lineage>
        <taxon>Eukaryota</taxon>
        <taxon>Fungi</taxon>
        <taxon>Dikarya</taxon>
        <taxon>Ascomycota</taxon>
        <taxon>Pezizomycotina</taxon>
        <taxon>Sordariomycetes</taxon>
        <taxon>Xylariomycetidae</taxon>
        <taxon>Amphisphaeriales</taxon>
        <taxon>Pseudomassariaceae</taxon>
        <taxon>Pseudomassariella</taxon>
    </lineage>
</organism>
<proteinExistence type="predicted"/>
<feature type="coiled-coil region" evidence="1">
    <location>
        <begin position="42"/>
        <end position="69"/>
    </location>
</feature>
<dbReference type="EMBL" id="MCFJ01000003">
    <property type="protein sequence ID" value="ORY68912.1"/>
    <property type="molecule type" value="Genomic_DNA"/>
</dbReference>
<protein>
    <submittedName>
        <fullName evidence="3">Uncharacterized protein</fullName>
    </submittedName>
</protein>
<comment type="caution">
    <text evidence="3">The sequence shown here is derived from an EMBL/GenBank/DDBJ whole genome shotgun (WGS) entry which is preliminary data.</text>
</comment>
<evidence type="ECO:0000313" key="3">
    <source>
        <dbReference type="EMBL" id="ORY68912.1"/>
    </source>
</evidence>
<reference evidence="3 4" key="1">
    <citation type="submission" date="2016-07" db="EMBL/GenBank/DDBJ databases">
        <title>Pervasive Adenine N6-methylation of Active Genes in Fungi.</title>
        <authorList>
            <consortium name="DOE Joint Genome Institute"/>
            <person name="Mondo S.J."/>
            <person name="Dannebaum R.O."/>
            <person name="Kuo R.C."/>
            <person name="Labutti K."/>
            <person name="Haridas S."/>
            <person name="Kuo A."/>
            <person name="Salamov A."/>
            <person name="Ahrendt S.R."/>
            <person name="Lipzen A."/>
            <person name="Sullivan W."/>
            <person name="Andreopoulos W.B."/>
            <person name="Clum A."/>
            <person name="Lindquist E."/>
            <person name="Daum C."/>
            <person name="Ramamoorthy G.K."/>
            <person name="Gryganskyi A."/>
            <person name="Culley D."/>
            <person name="Magnuson J.K."/>
            <person name="James T.Y."/>
            <person name="O'Malley M.A."/>
            <person name="Stajich J.E."/>
            <person name="Spatafora J.W."/>
            <person name="Visel A."/>
            <person name="Grigoriev I.V."/>
        </authorList>
    </citation>
    <scope>NUCLEOTIDE SEQUENCE [LARGE SCALE GENOMIC DNA]</scope>
    <source>
        <strain evidence="3 4">CBS 129021</strain>
    </source>
</reference>
<evidence type="ECO:0000256" key="2">
    <source>
        <dbReference type="SAM" id="MobiDB-lite"/>
    </source>
</evidence>
<dbReference type="OrthoDB" id="4712560at2759"/>
<feature type="region of interest" description="Disordered" evidence="2">
    <location>
        <begin position="161"/>
        <end position="220"/>
    </location>
</feature>
<evidence type="ECO:0000313" key="4">
    <source>
        <dbReference type="Proteomes" id="UP000193689"/>
    </source>
</evidence>
<sequence>MGTKNFAAAFNHGTAEEAAYQRGQAELSHIMRSWTATKNDLLENILGAIRQYKAECEELLLQRAQRIQEISASFPHVGEALQQECKIPHADNNGIFDTHGIIFSFRPDENRNSLPALSTTPISSSSDNANPKASCPRLSSVFHSDLAKLSPLTPILQPETSEKFQSNALPPQSKSSRRSAAKTRHDASRKVLRPRQSATNPKSNTALSQPAFETQQPPIKTSEVSKGNYWILGYPTRSSSALYIMRCPSETCEHPVFSKHPLCQNRAANHLRECGQPFKDKRDMVKRYARLVVPDRKGREVRRPWAREHNRKLLASNELHLQEENLE</sequence>
<name>A0A1Y2EBH8_9PEZI</name>
<dbReference type="GeneID" id="63779708"/>
<keyword evidence="1" id="KW-0175">Coiled coil</keyword>
<dbReference type="InParanoid" id="A0A1Y2EBH8"/>
<evidence type="ECO:0000256" key="1">
    <source>
        <dbReference type="SAM" id="Coils"/>
    </source>
</evidence>
<dbReference type="Proteomes" id="UP000193689">
    <property type="component" value="Unassembled WGS sequence"/>
</dbReference>
<dbReference type="RefSeq" id="XP_040719199.1">
    <property type="nucleotide sequence ID" value="XM_040863496.1"/>
</dbReference>
<dbReference type="AlphaFoldDB" id="A0A1Y2EBH8"/>
<feature type="compositionally biased region" description="Polar residues" evidence="2">
    <location>
        <begin position="163"/>
        <end position="172"/>
    </location>
</feature>
<accession>A0A1Y2EBH8</accession>
<feature type="region of interest" description="Disordered" evidence="2">
    <location>
        <begin position="114"/>
        <end position="136"/>
    </location>
</feature>
<feature type="compositionally biased region" description="Polar residues" evidence="2">
    <location>
        <begin position="114"/>
        <end position="131"/>
    </location>
</feature>